<name>A0A024P5Q2_9BACI</name>
<keyword evidence="5 8" id="KW-1133">Transmembrane helix</keyword>
<keyword evidence="2" id="KW-0813">Transport</keyword>
<keyword evidence="4 7" id="KW-0812">Transmembrane</keyword>
<protein>
    <submittedName>
        <fullName evidence="9">Quaternary ammonium compound-resistance protein SugE</fullName>
    </submittedName>
</protein>
<dbReference type="Proteomes" id="UP000028868">
    <property type="component" value="Unassembled WGS sequence"/>
</dbReference>
<evidence type="ECO:0000313" key="10">
    <source>
        <dbReference type="Proteomes" id="UP000028868"/>
    </source>
</evidence>
<dbReference type="Pfam" id="PF00893">
    <property type="entry name" value="Multi_Drug_Res"/>
    <property type="match status" value="1"/>
</dbReference>
<dbReference type="Gene3D" id="1.10.3730.20">
    <property type="match status" value="1"/>
</dbReference>
<evidence type="ECO:0000313" key="9">
    <source>
        <dbReference type="EMBL" id="CDQ24103.1"/>
    </source>
</evidence>
<reference evidence="10" key="1">
    <citation type="submission" date="2014-03" db="EMBL/GenBank/DDBJ databases">
        <authorList>
            <person name="Urmite Genomes U."/>
        </authorList>
    </citation>
    <scope>NUCLEOTIDE SEQUENCE [LARGE SCALE GENOMIC DNA]</scope>
    <source>
        <strain evidence="10">HD-03</strain>
    </source>
</reference>
<dbReference type="InterPro" id="IPR037185">
    <property type="entry name" value="EmrE-like"/>
</dbReference>
<comment type="caution">
    <text evidence="9">The sequence shown here is derived from an EMBL/GenBank/DDBJ whole genome shotgun (WGS) entry which is preliminary data.</text>
</comment>
<dbReference type="InterPro" id="IPR000390">
    <property type="entry name" value="Small_drug/metabolite_transptr"/>
</dbReference>
<gene>
    <name evidence="9" type="primary">sugE_1</name>
    <name evidence="9" type="ORF">BN983_02368</name>
</gene>
<evidence type="ECO:0000256" key="3">
    <source>
        <dbReference type="ARBA" id="ARBA00022475"/>
    </source>
</evidence>
<dbReference type="PANTHER" id="PTHR30561:SF0">
    <property type="entry name" value="GUANIDINIUM EXPORTER"/>
    <property type="match status" value="1"/>
</dbReference>
<dbReference type="InterPro" id="IPR045324">
    <property type="entry name" value="Small_multidrug_res"/>
</dbReference>
<reference evidence="9 10" key="2">
    <citation type="submission" date="2014-05" db="EMBL/GenBank/DDBJ databases">
        <title>Draft genome sequence of Halobacillus karajensis HK-03.</title>
        <authorList>
            <person name="Khelaifia S."/>
            <person name="Croce O."/>
            <person name="Lagier J.C."/>
            <person name="Raoult D."/>
        </authorList>
    </citation>
    <scope>NUCLEOTIDE SEQUENCE [LARGE SCALE GENOMIC DNA]</scope>
    <source>
        <strain evidence="9 10">HD-03</strain>
    </source>
</reference>
<feature type="transmembrane region" description="Helical" evidence="8">
    <location>
        <begin position="87"/>
        <end position="103"/>
    </location>
</feature>
<feature type="transmembrane region" description="Helical" evidence="8">
    <location>
        <begin position="56"/>
        <end position="78"/>
    </location>
</feature>
<proteinExistence type="inferred from homology"/>
<dbReference type="RefSeq" id="WP_035508608.1">
    <property type="nucleotide sequence ID" value="NZ_CCDH010000003.1"/>
</dbReference>
<feature type="transmembrane region" description="Helical" evidence="8">
    <location>
        <begin position="32"/>
        <end position="50"/>
    </location>
</feature>
<comment type="similarity">
    <text evidence="7">Belongs to the drug/metabolite transporter (DMT) superfamily. Small multidrug resistance (SMR) (TC 2.A.7.1) family.</text>
</comment>
<dbReference type="AlphaFoldDB" id="A0A024P5Q2"/>
<dbReference type="GO" id="GO:0022857">
    <property type="term" value="F:transmembrane transporter activity"/>
    <property type="evidence" value="ECO:0007669"/>
    <property type="project" value="InterPro"/>
</dbReference>
<keyword evidence="6 8" id="KW-0472">Membrane</keyword>
<comment type="subcellular location">
    <subcellularLocation>
        <location evidence="1 7">Cell membrane</location>
        <topology evidence="1 7">Multi-pass membrane protein</topology>
    </subcellularLocation>
</comment>
<accession>A0A024P5Q2</accession>
<sequence length="104" mass="11334">MAWVFLMMAGAGEMTAMFFLKLSDGFQKRKPAFFAIMAGAASFYFLSLSLKELPIGTAYGIWTGIGSAGTVLLGIFFFKEKATRKRLLFITCIIAGVIGLKMVS</sequence>
<dbReference type="FunFam" id="1.10.3730.20:FF:000001">
    <property type="entry name" value="Quaternary ammonium compound resistance transporter SugE"/>
    <property type="match status" value="1"/>
</dbReference>
<keyword evidence="10" id="KW-1185">Reference proteome</keyword>
<dbReference type="EMBL" id="CCDI010000002">
    <property type="protein sequence ID" value="CDQ24103.1"/>
    <property type="molecule type" value="Genomic_DNA"/>
</dbReference>
<evidence type="ECO:0000256" key="4">
    <source>
        <dbReference type="ARBA" id="ARBA00022692"/>
    </source>
</evidence>
<evidence type="ECO:0000256" key="8">
    <source>
        <dbReference type="SAM" id="Phobius"/>
    </source>
</evidence>
<keyword evidence="3" id="KW-1003">Cell membrane</keyword>
<dbReference type="SUPFAM" id="SSF103481">
    <property type="entry name" value="Multidrug resistance efflux transporter EmrE"/>
    <property type="match status" value="1"/>
</dbReference>
<evidence type="ECO:0000256" key="5">
    <source>
        <dbReference type="ARBA" id="ARBA00022989"/>
    </source>
</evidence>
<dbReference type="OrthoDB" id="21828at2"/>
<organism evidence="9 10">
    <name type="scientific">Halobacillus karajensis</name>
    <dbReference type="NCBI Taxonomy" id="195088"/>
    <lineage>
        <taxon>Bacteria</taxon>
        <taxon>Bacillati</taxon>
        <taxon>Bacillota</taxon>
        <taxon>Bacilli</taxon>
        <taxon>Bacillales</taxon>
        <taxon>Bacillaceae</taxon>
        <taxon>Halobacillus</taxon>
    </lineage>
</organism>
<evidence type="ECO:0000256" key="2">
    <source>
        <dbReference type="ARBA" id="ARBA00022448"/>
    </source>
</evidence>
<evidence type="ECO:0000256" key="6">
    <source>
        <dbReference type="ARBA" id="ARBA00023136"/>
    </source>
</evidence>
<evidence type="ECO:0000256" key="1">
    <source>
        <dbReference type="ARBA" id="ARBA00004651"/>
    </source>
</evidence>
<evidence type="ECO:0000256" key="7">
    <source>
        <dbReference type="RuleBase" id="RU003942"/>
    </source>
</evidence>
<dbReference type="GO" id="GO:0005886">
    <property type="term" value="C:plasma membrane"/>
    <property type="evidence" value="ECO:0007669"/>
    <property type="project" value="UniProtKB-SubCell"/>
</dbReference>
<dbReference type="PANTHER" id="PTHR30561">
    <property type="entry name" value="SMR FAMILY PROTON-DEPENDENT DRUG EFFLUX TRANSPORTER SUGE"/>
    <property type="match status" value="1"/>
</dbReference>